<dbReference type="PANTHER" id="PTHR47799">
    <property type="entry name" value="OMEGA-AMIDASE YAFV"/>
    <property type="match status" value="1"/>
</dbReference>
<dbReference type="InterPro" id="IPR003010">
    <property type="entry name" value="C-N_Hydrolase"/>
</dbReference>
<feature type="domain" description="CN hydrolase" evidence="2">
    <location>
        <begin position="4"/>
        <end position="239"/>
    </location>
</feature>
<dbReference type="PROSITE" id="PS50263">
    <property type="entry name" value="CN_HYDROLASE"/>
    <property type="match status" value="1"/>
</dbReference>
<dbReference type="GO" id="GO:0050152">
    <property type="term" value="F:omega-amidase activity"/>
    <property type="evidence" value="ECO:0007669"/>
    <property type="project" value="TreeGrafter"/>
</dbReference>
<dbReference type="Pfam" id="PF00795">
    <property type="entry name" value="CN_hydrolase"/>
    <property type="match status" value="1"/>
</dbReference>
<evidence type="ECO:0000313" key="4">
    <source>
        <dbReference type="Proteomes" id="UP000076587"/>
    </source>
</evidence>
<dbReference type="InterPro" id="IPR036526">
    <property type="entry name" value="C-N_Hydrolase_sf"/>
</dbReference>
<dbReference type="InterPro" id="IPR001110">
    <property type="entry name" value="UPF0012_CS"/>
</dbReference>
<sequence length="262" mass="29558">MSTLTVSLVQYDIEWLSPEHNFSEIECLTAELEPCDLLLLSETFATGFALKERTSEFAHTALTFMRALAARHNCVVAGSVLVPEGDKKANRFYWCWPPVSDNEAGRVEYYDKRHLFCLGNEGDYVSAGHDRKVFEIGDFKILPQVCYDLRFPVFQRNNNDYDVMVNVANWPAARRFAWDTLLRARAIENQCYVLANNRIGEDGYGTAHNGGTVVLDYFGQPQAQAPDNQAGVITVTLSKDSLAQFRAQFPAHLDADNFTLEL</sequence>
<dbReference type="SUPFAM" id="SSF56317">
    <property type="entry name" value="Carbon-nitrogen hydrolase"/>
    <property type="match status" value="1"/>
</dbReference>
<reference evidence="3 4" key="1">
    <citation type="submission" date="2013-07" db="EMBL/GenBank/DDBJ databases">
        <title>Comparative Genomic and Metabolomic Analysis of Twelve Strains of Pseudoalteromonas luteoviolacea.</title>
        <authorList>
            <person name="Vynne N.G."/>
            <person name="Mansson M."/>
            <person name="Gram L."/>
        </authorList>
    </citation>
    <scope>NUCLEOTIDE SEQUENCE [LARGE SCALE GENOMIC DNA]</scope>
    <source>
        <strain evidence="3 4">NCIMB 1942</strain>
    </source>
</reference>
<dbReference type="InterPro" id="IPR052737">
    <property type="entry name" value="Omega-amidase_YafV"/>
</dbReference>
<comment type="similarity">
    <text evidence="1">Belongs to the carbon-nitrogen hydrolase superfamily. NIT1/NIT2 family.</text>
</comment>
<proteinExistence type="inferred from homology"/>
<evidence type="ECO:0000259" key="2">
    <source>
        <dbReference type="PROSITE" id="PS50263"/>
    </source>
</evidence>
<dbReference type="PANTHER" id="PTHR47799:SF1">
    <property type="entry name" value="OMEGA-AMIDASE YAFV"/>
    <property type="match status" value="1"/>
</dbReference>
<dbReference type="PROSITE" id="PS01227">
    <property type="entry name" value="UPF0012"/>
    <property type="match status" value="1"/>
</dbReference>
<accession>A0A167BIN7</accession>
<dbReference type="Gene3D" id="3.60.110.10">
    <property type="entry name" value="Carbon-nitrogen hydrolase"/>
    <property type="match status" value="1"/>
</dbReference>
<dbReference type="PATRIC" id="fig|1365253.3.peg.2888"/>
<dbReference type="OrthoDB" id="9811121at2"/>
<gene>
    <name evidence="3" type="ORF">N482_11865</name>
</gene>
<organism evidence="3 4">
    <name type="scientific">Pseudoalteromonas luteoviolacea NCIMB 1942</name>
    <dbReference type="NCBI Taxonomy" id="1365253"/>
    <lineage>
        <taxon>Bacteria</taxon>
        <taxon>Pseudomonadati</taxon>
        <taxon>Pseudomonadota</taxon>
        <taxon>Gammaproteobacteria</taxon>
        <taxon>Alteromonadales</taxon>
        <taxon>Pseudoalteromonadaceae</taxon>
        <taxon>Pseudoalteromonas</taxon>
    </lineage>
</organism>
<dbReference type="Proteomes" id="UP000076587">
    <property type="component" value="Unassembled WGS sequence"/>
</dbReference>
<dbReference type="GO" id="GO:0106008">
    <property type="term" value="F:2-oxoglutaramate amidase activity"/>
    <property type="evidence" value="ECO:0007669"/>
    <property type="project" value="TreeGrafter"/>
</dbReference>
<dbReference type="EMBL" id="AUXT01000168">
    <property type="protein sequence ID" value="KZN46587.1"/>
    <property type="molecule type" value="Genomic_DNA"/>
</dbReference>
<comment type="caution">
    <text evidence="3">The sequence shown here is derived from an EMBL/GenBank/DDBJ whole genome shotgun (WGS) entry which is preliminary data.</text>
</comment>
<evidence type="ECO:0000313" key="3">
    <source>
        <dbReference type="EMBL" id="KZN46587.1"/>
    </source>
</evidence>
<dbReference type="AlphaFoldDB" id="A0A167BIN7"/>
<evidence type="ECO:0000256" key="1">
    <source>
        <dbReference type="ARBA" id="ARBA00010613"/>
    </source>
</evidence>
<protein>
    <recommendedName>
        <fullName evidence="2">CN hydrolase domain-containing protein</fullName>
    </recommendedName>
</protein>
<dbReference type="RefSeq" id="WP_063377463.1">
    <property type="nucleotide sequence ID" value="NZ_AUXT01000168.1"/>
</dbReference>
<name>A0A167BIN7_9GAMM</name>